<protein>
    <submittedName>
        <fullName evidence="1">Uncharacterized protein</fullName>
    </submittedName>
</protein>
<evidence type="ECO:0000313" key="1">
    <source>
        <dbReference type="EMBL" id="KAH9487452.1"/>
    </source>
</evidence>
<organism evidence="1 2">
    <name type="scientific">Psilocybe cubensis</name>
    <name type="common">Psychedelic mushroom</name>
    <name type="synonym">Stropharia cubensis</name>
    <dbReference type="NCBI Taxonomy" id="181762"/>
    <lineage>
        <taxon>Eukaryota</taxon>
        <taxon>Fungi</taxon>
        <taxon>Dikarya</taxon>
        <taxon>Basidiomycota</taxon>
        <taxon>Agaricomycotina</taxon>
        <taxon>Agaricomycetes</taxon>
        <taxon>Agaricomycetidae</taxon>
        <taxon>Agaricales</taxon>
        <taxon>Agaricineae</taxon>
        <taxon>Strophariaceae</taxon>
        <taxon>Psilocybe</taxon>
    </lineage>
</organism>
<gene>
    <name evidence="1" type="ORF">JR316_0001528</name>
</gene>
<accession>A0ACB8HI60</accession>
<keyword evidence="2" id="KW-1185">Reference proteome</keyword>
<sequence>MTSTFLSRSGKSPLHLDITFAPPDARLGLSWIQKTRYEESIRRVLFSHIGRCQSLRVESDEFIITTILDLFLDFNLSPSNNSVYTPLSRLHLAKTISASPVVSDPPDYGHQQPTFPPDLSVVAPHLTHLYVDGVQVAVFPRWSLERLYLTDLFVSYQNHFHIFMKTRVTTLVLHRVTIPGGIPYVRQILTYHPSSVTSLRLSELRCAGPENEHQDIYALFFTLTPYRTLHDLELCGLSEDAMYGLTRMLMSNSELVFSEMRLLTLRNVKLIDTMVVPLTNATPGLNGLVLDSVGGGSRLLEVWRRHPGIWPQMTEVSMGEGESVQVRNGR</sequence>
<name>A0ACB8HI60_PSICU</name>
<dbReference type="Proteomes" id="UP000664032">
    <property type="component" value="Unassembled WGS sequence"/>
</dbReference>
<comment type="caution">
    <text evidence="1">The sequence shown here is derived from an EMBL/GenBank/DDBJ whole genome shotgun (WGS) entry which is preliminary data.</text>
</comment>
<proteinExistence type="predicted"/>
<evidence type="ECO:0000313" key="2">
    <source>
        <dbReference type="Proteomes" id="UP000664032"/>
    </source>
</evidence>
<dbReference type="EMBL" id="JAFIQS020000001">
    <property type="protein sequence ID" value="KAH9487452.1"/>
    <property type="molecule type" value="Genomic_DNA"/>
</dbReference>
<reference evidence="1" key="1">
    <citation type="submission" date="2021-10" db="EMBL/GenBank/DDBJ databases">
        <title>Psilocybe cubensis genome.</title>
        <authorList>
            <person name="Mckernan K.J."/>
            <person name="Crawford S."/>
            <person name="Trippe A."/>
            <person name="Kane L.T."/>
            <person name="Mclaughlin S."/>
        </authorList>
    </citation>
    <scope>NUCLEOTIDE SEQUENCE</scope>
    <source>
        <strain evidence="1">MGC-MH-2018</strain>
    </source>
</reference>